<keyword evidence="3" id="KW-1185">Reference proteome</keyword>
<evidence type="ECO:0000256" key="1">
    <source>
        <dbReference type="SAM" id="MobiDB-lite"/>
    </source>
</evidence>
<reference evidence="3" key="1">
    <citation type="submission" date="2024-07" db="EMBL/GenBank/DDBJ databases">
        <title>Two chromosome-level genome assemblies of Korean endemic species Abeliophyllum distichum and Forsythia ovata (Oleaceae).</title>
        <authorList>
            <person name="Jang H."/>
        </authorList>
    </citation>
    <scope>NUCLEOTIDE SEQUENCE [LARGE SCALE GENOMIC DNA]</scope>
</reference>
<sequence length="112" mass="12421">MAVTSPDRRGKEGFPATCIIGTRIQIKYFVKEEAKNHCLNDQVCPHKCLSRTSNLRGALDAVEDIEPNSLSEKFLNGTSTIDIDVDDRHFDDSDSGDEAESNLPKVSTAFFE</sequence>
<evidence type="ECO:0000313" key="3">
    <source>
        <dbReference type="Proteomes" id="UP001604336"/>
    </source>
</evidence>
<gene>
    <name evidence="2" type="ORF">Adt_39433</name>
</gene>
<feature type="region of interest" description="Disordered" evidence="1">
    <location>
        <begin position="86"/>
        <end position="112"/>
    </location>
</feature>
<protein>
    <submittedName>
        <fullName evidence="2">Uncharacterized protein</fullName>
    </submittedName>
</protein>
<name>A0ABD1Q529_9LAMI</name>
<organism evidence="2 3">
    <name type="scientific">Abeliophyllum distichum</name>
    <dbReference type="NCBI Taxonomy" id="126358"/>
    <lineage>
        <taxon>Eukaryota</taxon>
        <taxon>Viridiplantae</taxon>
        <taxon>Streptophyta</taxon>
        <taxon>Embryophyta</taxon>
        <taxon>Tracheophyta</taxon>
        <taxon>Spermatophyta</taxon>
        <taxon>Magnoliopsida</taxon>
        <taxon>eudicotyledons</taxon>
        <taxon>Gunneridae</taxon>
        <taxon>Pentapetalae</taxon>
        <taxon>asterids</taxon>
        <taxon>lamiids</taxon>
        <taxon>Lamiales</taxon>
        <taxon>Oleaceae</taxon>
        <taxon>Forsythieae</taxon>
        <taxon>Abeliophyllum</taxon>
    </lineage>
</organism>
<dbReference type="Proteomes" id="UP001604336">
    <property type="component" value="Unassembled WGS sequence"/>
</dbReference>
<comment type="caution">
    <text evidence="2">The sequence shown here is derived from an EMBL/GenBank/DDBJ whole genome shotgun (WGS) entry which is preliminary data.</text>
</comment>
<evidence type="ECO:0000313" key="2">
    <source>
        <dbReference type="EMBL" id="KAL2471297.1"/>
    </source>
</evidence>
<proteinExistence type="predicted"/>
<accession>A0ABD1Q529</accession>
<dbReference type="AlphaFoldDB" id="A0ABD1Q529"/>
<dbReference type="EMBL" id="JBFOLK010000012">
    <property type="protein sequence ID" value="KAL2471297.1"/>
    <property type="molecule type" value="Genomic_DNA"/>
</dbReference>